<dbReference type="PANTHER" id="PTHR27005">
    <property type="entry name" value="WALL-ASSOCIATED RECEPTOR KINASE-LIKE 21"/>
    <property type="match status" value="1"/>
</dbReference>
<protein>
    <submittedName>
        <fullName evidence="3">Non-specific serine/threonine protein kinase</fullName>
        <ecNumber evidence="3">2.7.11.1</ecNumber>
    </submittedName>
</protein>
<evidence type="ECO:0000256" key="2">
    <source>
        <dbReference type="ARBA" id="ARBA00022840"/>
    </source>
</evidence>
<keyword evidence="1" id="KW-0547">Nucleotide-binding</keyword>
<dbReference type="InterPro" id="IPR045274">
    <property type="entry name" value="WAK-like"/>
</dbReference>
<dbReference type="AlphaFoldDB" id="A0ABD1FJA5"/>
<dbReference type="InterPro" id="IPR011009">
    <property type="entry name" value="Kinase-like_dom_sf"/>
</dbReference>
<accession>A0ABD1FJA5</accession>
<dbReference type="GO" id="GO:0005524">
    <property type="term" value="F:ATP binding"/>
    <property type="evidence" value="ECO:0007669"/>
    <property type="project" value="UniProtKB-KW"/>
</dbReference>
<proteinExistence type="predicted"/>
<dbReference type="Proteomes" id="UP001567538">
    <property type="component" value="Unassembled WGS sequence"/>
</dbReference>
<reference evidence="3 4" key="1">
    <citation type="submission" date="2024-06" db="EMBL/GenBank/DDBJ databases">
        <title>A chromosome level genome sequence of Diviner's sage (Salvia divinorum).</title>
        <authorList>
            <person name="Ford S.A."/>
            <person name="Ro D.-K."/>
            <person name="Ness R.W."/>
            <person name="Phillips M.A."/>
        </authorList>
    </citation>
    <scope>NUCLEOTIDE SEQUENCE [LARGE SCALE GENOMIC DNA]</scope>
    <source>
        <strain evidence="3">SAF-2024a</strain>
        <tissue evidence="3">Leaf</tissue>
    </source>
</reference>
<dbReference type="EMBL" id="JBEAFC010000014">
    <property type="protein sequence ID" value="KAL1531916.1"/>
    <property type="molecule type" value="Genomic_DNA"/>
</dbReference>
<keyword evidence="4" id="KW-1185">Reference proteome</keyword>
<organism evidence="3 4">
    <name type="scientific">Salvia divinorum</name>
    <name type="common">Maria pastora</name>
    <name type="synonym">Diviner's sage</name>
    <dbReference type="NCBI Taxonomy" id="28513"/>
    <lineage>
        <taxon>Eukaryota</taxon>
        <taxon>Viridiplantae</taxon>
        <taxon>Streptophyta</taxon>
        <taxon>Embryophyta</taxon>
        <taxon>Tracheophyta</taxon>
        <taxon>Spermatophyta</taxon>
        <taxon>Magnoliopsida</taxon>
        <taxon>eudicotyledons</taxon>
        <taxon>Gunneridae</taxon>
        <taxon>Pentapetalae</taxon>
        <taxon>asterids</taxon>
        <taxon>lamiids</taxon>
        <taxon>Lamiales</taxon>
        <taxon>Lamiaceae</taxon>
        <taxon>Nepetoideae</taxon>
        <taxon>Mentheae</taxon>
        <taxon>Salviinae</taxon>
        <taxon>Salvia</taxon>
        <taxon>Salvia subgen. Calosphace</taxon>
    </lineage>
</organism>
<comment type="caution">
    <text evidence="3">The sequence shown here is derived from an EMBL/GenBank/DDBJ whole genome shotgun (WGS) entry which is preliminary data.</text>
</comment>
<keyword evidence="3" id="KW-0418">Kinase</keyword>
<dbReference type="PANTHER" id="PTHR27005:SF515">
    <property type="entry name" value="WALL-ASSOCIATED RECEPTOR KINASE-LIKE 10-RELATED"/>
    <property type="match status" value="1"/>
</dbReference>
<name>A0ABD1FJA5_SALDI</name>
<dbReference type="GO" id="GO:0004674">
    <property type="term" value="F:protein serine/threonine kinase activity"/>
    <property type="evidence" value="ECO:0007669"/>
    <property type="project" value="UniProtKB-KW"/>
</dbReference>
<keyword evidence="3" id="KW-0723">Serine/threonine-protein kinase</keyword>
<evidence type="ECO:0000256" key="1">
    <source>
        <dbReference type="ARBA" id="ARBA00022741"/>
    </source>
</evidence>
<evidence type="ECO:0000313" key="3">
    <source>
        <dbReference type="EMBL" id="KAL1531916.1"/>
    </source>
</evidence>
<sequence length="132" mass="14845">MVELLTGEKAVSSIRAEAGRSLATHFLDSMEENVLFEILDPRVLREGKRDEIMAVAQLARRCLHLNGKRRPTMKEVSVELEAIKKVEECSYVEDRDGGSREFHSLSLEFADSISFTSITPFSPEADYPLLGE</sequence>
<dbReference type="EC" id="2.7.11.1" evidence="3"/>
<keyword evidence="3" id="KW-0808">Transferase</keyword>
<evidence type="ECO:0000313" key="4">
    <source>
        <dbReference type="Proteomes" id="UP001567538"/>
    </source>
</evidence>
<keyword evidence="2" id="KW-0067">ATP-binding</keyword>
<dbReference type="Gene3D" id="1.10.510.10">
    <property type="entry name" value="Transferase(Phosphotransferase) domain 1"/>
    <property type="match status" value="1"/>
</dbReference>
<dbReference type="SUPFAM" id="SSF56112">
    <property type="entry name" value="Protein kinase-like (PK-like)"/>
    <property type="match status" value="1"/>
</dbReference>
<gene>
    <name evidence="3" type="ORF">AAHA92_31999</name>
</gene>